<evidence type="ECO:0000313" key="2">
    <source>
        <dbReference type="Proteomes" id="UP000186795"/>
    </source>
</evidence>
<gene>
    <name evidence="1" type="ORF">SAMN05421790_10148</name>
</gene>
<proteinExistence type="predicted"/>
<dbReference type="OrthoDB" id="2988614at2"/>
<protein>
    <submittedName>
        <fullName evidence="1">Uncharacterized protein</fullName>
    </submittedName>
</protein>
<evidence type="ECO:0000313" key="1">
    <source>
        <dbReference type="EMBL" id="SIS37737.1"/>
    </source>
</evidence>
<organism evidence="1 2">
    <name type="scientific">Kroppenstedtia eburnea</name>
    <dbReference type="NCBI Taxonomy" id="714067"/>
    <lineage>
        <taxon>Bacteria</taxon>
        <taxon>Bacillati</taxon>
        <taxon>Bacillota</taxon>
        <taxon>Bacilli</taxon>
        <taxon>Bacillales</taxon>
        <taxon>Thermoactinomycetaceae</taxon>
        <taxon>Kroppenstedtia</taxon>
    </lineage>
</organism>
<keyword evidence="2" id="KW-1185">Reference proteome</keyword>
<sequence>MSCPKRNIVKNGGFQSGLPPWRGKGIRLVPNPIRRGDVSVRLEERGLLYQYTPGPFRRECSYYLYFRLHNNRRTPKPPLVLASVAHLDRNKQLLRTTPVLVEPPYTREAHFSSYFSIVPPPPAATKYIAVIFQVQNGSVLVDYIALTPHDV</sequence>
<dbReference type="EMBL" id="FTOD01000001">
    <property type="protein sequence ID" value="SIS37737.1"/>
    <property type="molecule type" value="Genomic_DNA"/>
</dbReference>
<accession>A0A1N7IKY2</accession>
<dbReference type="AlphaFoldDB" id="A0A1N7IKY2"/>
<reference evidence="2" key="1">
    <citation type="submission" date="2017-01" db="EMBL/GenBank/DDBJ databases">
        <authorList>
            <person name="Varghese N."/>
            <person name="Submissions S."/>
        </authorList>
    </citation>
    <scope>NUCLEOTIDE SEQUENCE [LARGE SCALE GENOMIC DNA]</scope>
    <source>
        <strain evidence="2">DSM 45196</strain>
    </source>
</reference>
<name>A0A1N7IKY2_9BACL</name>
<dbReference type="Proteomes" id="UP000186795">
    <property type="component" value="Unassembled WGS sequence"/>
</dbReference>
<dbReference type="RefSeq" id="WP_040387122.1">
    <property type="nucleotide sequence ID" value="NZ_CP048103.1"/>
</dbReference>